<evidence type="ECO:0000313" key="4">
    <source>
        <dbReference type="Proteomes" id="UP000801864"/>
    </source>
</evidence>
<dbReference type="SUPFAM" id="SSF52540">
    <property type="entry name" value="P-loop containing nucleoside triphosphate hydrolases"/>
    <property type="match status" value="1"/>
</dbReference>
<dbReference type="AlphaFoldDB" id="A0A9P4XGQ8"/>
<keyword evidence="3" id="KW-0347">Helicase</keyword>
<reference evidence="3 4" key="1">
    <citation type="submission" date="2018-06" db="EMBL/GenBank/DDBJ databases">
        <title>Genome analysis of cellulolytic fungus Trichoderma lentiforme CFAM-422.</title>
        <authorList>
            <person name="Steindorff A.S."/>
            <person name="Formighieri E.F."/>
            <person name="Midorikawa G.E.O."/>
            <person name="Tamietti M.S."/>
            <person name="Ramos E.Z."/>
            <person name="Silva A.S."/>
            <person name="Bon E.P.S."/>
            <person name="Mendes T.D."/>
            <person name="Damaso M.C.T."/>
            <person name="Favaro L.C.L."/>
        </authorList>
    </citation>
    <scope>NUCLEOTIDE SEQUENCE [LARGE SCALE GENOMIC DNA]</scope>
    <source>
        <strain evidence="3 4">CFAM-422</strain>
    </source>
</reference>
<gene>
    <name evidence="3" type="ORF">CFAM422_005761</name>
</gene>
<keyword evidence="3" id="KW-0067">ATP-binding</keyword>
<dbReference type="InterPro" id="IPR002464">
    <property type="entry name" value="DNA/RNA_helicase_DEAH_CS"/>
</dbReference>
<comment type="caution">
    <text evidence="3">The sequence shown here is derived from an EMBL/GenBank/DDBJ whole genome shotgun (WGS) entry which is preliminary data.</text>
</comment>
<keyword evidence="3" id="KW-0547">Nucleotide-binding</keyword>
<name>A0A9P4XGQ8_9HYPO</name>
<dbReference type="PANTHER" id="PTHR18934">
    <property type="entry name" value="ATP-DEPENDENT RNA HELICASE"/>
    <property type="match status" value="1"/>
</dbReference>
<dbReference type="CDD" id="cd17917">
    <property type="entry name" value="DEXHc_RHA-like"/>
    <property type="match status" value="1"/>
</dbReference>
<accession>A0A9P4XGQ8</accession>
<dbReference type="PANTHER" id="PTHR18934:SF267">
    <property type="entry name" value="ATP-DEPENDENT RNA HELICASE YLR419W-RELATED"/>
    <property type="match status" value="1"/>
</dbReference>
<dbReference type="GO" id="GO:0004386">
    <property type="term" value="F:helicase activity"/>
    <property type="evidence" value="ECO:0007669"/>
    <property type="project" value="UniProtKB-KW"/>
</dbReference>
<dbReference type="PROSITE" id="PS00690">
    <property type="entry name" value="DEAH_ATP_HELICASE"/>
    <property type="match status" value="1"/>
</dbReference>
<dbReference type="Proteomes" id="UP000801864">
    <property type="component" value="Unassembled WGS sequence"/>
</dbReference>
<feature type="compositionally biased region" description="Polar residues" evidence="2">
    <location>
        <begin position="173"/>
        <end position="182"/>
    </location>
</feature>
<feature type="region of interest" description="Disordered" evidence="2">
    <location>
        <begin position="165"/>
        <end position="185"/>
    </location>
</feature>
<organism evidence="3 4">
    <name type="scientific">Trichoderma lentiforme</name>
    <dbReference type="NCBI Taxonomy" id="1567552"/>
    <lineage>
        <taxon>Eukaryota</taxon>
        <taxon>Fungi</taxon>
        <taxon>Dikarya</taxon>
        <taxon>Ascomycota</taxon>
        <taxon>Pezizomycotina</taxon>
        <taxon>Sordariomycetes</taxon>
        <taxon>Hypocreomycetidae</taxon>
        <taxon>Hypocreales</taxon>
        <taxon>Hypocreaceae</taxon>
        <taxon>Trichoderma</taxon>
    </lineage>
</organism>
<keyword evidence="1" id="KW-0378">Hydrolase</keyword>
<sequence length="227" mass="25450">MESIARNQVTAAQIQRLEDAAQNPLTGKAWPQGHQNILPGRRDDFVKRNWTQVPQLLVYDEYESELQIACTQPHRLAITELTTRVADEMGVTLGEEVGYQIGGVSMVNMNKQKKTRLSYMTEGVLLRQLGTDKNLSAYACVVIDEVHERTVDLDLLPAPLKRAISRREDSKDSSPSFQTPSRVSFMEDISFTFDGSEGEPEQHTNDASFVIEAEVDRSSVTVRSSFS</sequence>
<protein>
    <submittedName>
        <fullName evidence="3">Pre-mRNA-splicing factor ATP-dependent RNA helicase PRP43</fullName>
    </submittedName>
</protein>
<evidence type="ECO:0000256" key="1">
    <source>
        <dbReference type="ARBA" id="ARBA00022801"/>
    </source>
</evidence>
<dbReference type="GO" id="GO:0016787">
    <property type="term" value="F:hydrolase activity"/>
    <property type="evidence" value="ECO:0007669"/>
    <property type="project" value="UniProtKB-KW"/>
</dbReference>
<proteinExistence type="predicted"/>
<keyword evidence="4" id="KW-1185">Reference proteome</keyword>
<dbReference type="GO" id="GO:0003723">
    <property type="term" value="F:RNA binding"/>
    <property type="evidence" value="ECO:0007669"/>
    <property type="project" value="TreeGrafter"/>
</dbReference>
<evidence type="ECO:0000313" key="3">
    <source>
        <dbReference type="EMBL" id="KAF3072200.1"/>
    </source>
</evidence>
<dbReference type="EMBL" id="QLNT01000009">
    <property type="protein sequence ID" value="KAF3072200.1"/>
    <property type="molecule type" value="Genomic_DNA"/>
</dbReference>
<dbReference type="InterPro" id="IPR027417">
    <property type="entry name" value="P-loop_NTPase"/>
</dbReference>
<dbReference type="Gene3D" id="3.40.50.300">
    <property type="entry name" value="P-loop containing nucleotide triphosphate hydrolases"/>
    <property type="match status" value="1"/>
</dbReference>
<evidence type="ECO:0000256" key="2">
    <source>
        <dbReference type="SAM" id="MobiDB-lite"/>
    </source>
</evidence>